<dbReference type="STRING" id="6185.A0A095CCL0"/>
<name>A0A095CCL0_SCHHA</name>
<accession>A0A095CCL0</accession>
<reference evidence="2" key="1">
    <citation type="journal article" date="2012" name="Nat. Genet.">
        <title>Whole-genome sequence of Schistosoma haematobium.</title>
        <authorList>
            <person name="Young N.D."/>
            <person name="Jex A.R."/>
            <person name="Li B."/>
            <person name="Liu S."/>
            <person name="Yang L."/>
            <person name="Xiong Z."/>
            <person name="Li Y."/>
            <person name="Cantacessi C."/>
            <person name="Hall R.S."/>
            <person name="Xu X."/>
            <person name="Chen F."/>
            <person name="Wu X."/>
            <person name="Zerlotini A."/>
            <person name="Oliveira G."/>
            <person name="Hofmann A."/>
            <person name="Zhang G."/>
            <person name="Fang X."/>
            <person name="Kang Y."/>
            <person name="Campbell B.E."/>
            <person name="Loukas A."/>
            <person name="Ranganathan S."/>
            <person name="Rollinson D."/>
            <person name="Rinaldi G."/>
            <person name="Brindley P.J."/>
            <person name="Yang H."/>
            <person name="Wang J."/>
            <person name="Wang J."/>
            <person name="Gasser R.B."/>
        </authorList>
    </citation>
    <scope>NUCLEOTIDE SEQUENCE [LARGE SCALE GENOMIC DNA]</scope>
</reference>
<dbReference type="EMBL" id="KL251418">
    <property type="protein sequence ID" value="KGB40278.1"/>
    <property type="molecule type" value="Genomic_DNA"/>
</dbReference>
<feature type="non-terminal residue" evidence="2">
    <location>
        <position position="91"/>
    </location>
</feature>
<organism evidence="2">
    <name type="scientific">Schistosoma haematobium</name>
    <name type="common">Blood fluke</name>
    <dbReference type="NCBI Taxonomy" id="6185"/>
    <lineage>
        <taxon>Eukaryota</taxon>
        <taxon>Metazoa</taxon>
        <taxon>Spiralia</taxon>
        <taxon>Lophotrochozoa</taxon>
        <taxon>Platyhelminthes</taxon>
        <taxon>Trematoda</taxon>
        <taxon>Digenea</taxon>
        <taxon>Strigeidida</taxon>
        <taxon>Schistosomatoidea</taxon>
        <taxon>Schistosomatidae</taxon>
        <taxon>Schistosoma</taxon>
    </lineage>
</organism>
<dbReference type="KEGG" id="shx:MS3_00005624"/>
<gene>
    <name evidence="2" type="ORF">MS3_08742</name>
</gene>
<proteinExistence type="predicted"/>
<evidence type="ECO:0000256" key="1">
    <source>
        <dbReference type="SAM" id="MobiDB-lite"/>
    </source>
</evidence>
<protein>
    <submittedName>
        <fullName evidence="2">Uncharacterized protein</fullName>
    </submittedName>
</protein>
<dbReference type="RefSeq" id="XP_012800036.3">
    <property type="nucleotide sequence ID" value="XM_012944582.3"/>
</dbReference>
<sequence length="91" mass="10635">MDNMNIHTIDSKTSSRNSVNLDRSRPTLFKKFLQKAAETASSSIDFNLSLRKVEKRYTFHPESFSNLILQDKPTLHRNKSMLEVKKHTIDR</sequence>
<evidence type="ECO:0000313" key="2">
    <source>
        <dbReference type="EMBL" id="KGB40278.1"/>
    </source>
</evidence>
<feature type="region of interest" description="Disordered" evidence="1">
    <location>
        <begin position="1"/>
        <end position="20"/>
    </location>
</feature>
<dbReference type="AlphaFoldDB" id="A0A095CCL0"/>